<gene>
    <name evidence="1" type="ORF">Smic_86110</name>
</gene>
<accession>A0A7J0D7L1</accession>
<reference evidence="1 2" key="1">
    <citation type="submission" date="2020-05" db="EMBL/GenBank/DDBJ databases">
        <title>Whole genome shotgun sequence of Streptomyces microflavus NBRC 13062.</title>
        <authorList>
            <person name="Komaki H."/>
            <person name="Tamura T."/>
        </authorList>
    </citation>
    <scope>NUCLEOTIDE SEQUENCE [LARGE SCALE GENOMIC DNA]</scope>
    <source>
        <strain evidence="1 2">NBRC 13062</strain>
    </source>
</reference>
<comment type="caution">
    <text evidence="1">The sequence shown here is derived from an EMBL/GenBank/DDBJ whole genome shotgun (WGS) entry which is preliminary data.</text>
</comment>
<name>A0A7J0D7L1_STRMI</name>
<proteinExistence type="predicted"/>
<dbReference type="Proteomes" id="UP000498740">
    <property type="component" value="Unassembled WGS sequence"/>
</dbReference>
<evidence type="ECO:0000313" key="2">
    <source>
        <dbReference type="Proteomes" id="UP000498740"/>
    </source>
</evidence>
<organism evidence="1 2">
    <name type="scientific">Streptomyces microflavus</name>
    <name type="common">Streptomyces lipmanii</name>
    <dbReference type="NCBI Taxonomy" id="1919"/>
    <lineage>
        <taxon>Bacteria</taxon>
        <taxon>Bacillati</taxon>
        <taxon>Actinomycetota</taxon>
        <taxon>Actinomycetes</taxon>
        <taxon>Kitasatosporales</taxon>
        <taxon>Streptomycetaceae</taxon>
        <taxon>Streptomyces</taxon>
    </lineage>
</organism>
<sequence length="103" mass="11227">MTPHPPGTVAAPEEKDMDRIRMTGAWLADLTAALLCSEEELLLGVLQQPDYPALVSCPICDEGPESVVSRVEDPTIDGRRVVLVDFKPCRHGIWVPADECQTG</sequence>
<dbReference type="AlphaFoldDB" id="A0A7J0D7L1"/>
<evidence type="ECO:0000313" key="1">
    <source>
        <dbReference type="EMBL" id="GFN10055.1"/>
    </source>
</evidence>
<dbReference type="EMBL" id="BLWD01000004">
    <property type="protein sequence ID" value="GFN10055.1"/>
    <property type="molecule type" value="Genomic_DNA"/>
</dbReference>
<protein>
    <submittedName>
        <fullName evidence="1">Uncharacterized protein</fullName>
    </submittedName>
</protein>